<dbReference type="Pfam" id="PF03055">
    <property type="entry name" value="RPE65"/>
    <property type="match status" value="1"/>
</dbReference>
<keyword evidence="3 4" id="KW-0408">Iron</keyword>
<dbReference type="GO" id="GO:0016121">
    <property type="term" value="P:carotene catabolic process"/>
    <property type="evidence" value="ECO:0007669"/>
    <property type="project" value="TreeGrafter"/>
</dbReference>
<feature type="chain" id="PRO_5030817491" description="Carotenoid oxygenase" evidence="5">
    <location>
        <begin position="19"/>
        <end position="594"/>
    </location>
</feature>
<dbReference type="EMBL" id="HBGZ01032964">
    <property type="protein sequence ID" value="CAD9631800.1"/>
    <property type="molecule type" value="Transcribed_RNA"/>
</dbReference>
<evidence type="ECO:0000256" key="3">
    <source>
        <dbReference type="ARBA" id="ARBA00023004"/>
    </source>
</evidence>
<dbReference type="PANTHER" id="PTHR10543">
    <property type="entry name" value="BETA-CAROTENE DIOXYGENASE"/>
    <property type="match status" value="1"/>
</dbReference>
<proteinExistence type="inferred from homology"/>
<evidence type="ECO:0000256" key="4">
    <source>
        <dbReference type="PIRSR" id="PIRSR604294-1"/>
    </source>
</evidence>
<dbReference type="InterPro" id="IPR004294">
    <property type="entry name" value="Carotenoid_Oase"/>
</dbReference>
<evidence type="ECO:0000256" key="2">
    <source>
        <dbReference type="ARBA" id="ARBA00022723"/>
    </source>
</evidence>
<feature type="binding site" evidence="4">
    <location>
        <position position="386"/>
    </location>
    <ligand>
        <name>Fe cation</name>
        <dbReference type="ChEBI" id="CHEBI:24875"/>
        <note>catalytic</note>
    </ligand>
</feature>
<dbReference type="GO" id="GO:0046872">
    <property type="term" value="F:metal ion binding"/>
    <property type="evidence" value="ECO:0007669"/>
    <property type="project" value="UniProtKB-KW"/>
</dbReference>
<feature type="signal peptide" evidence="5">
    <location>
        <begin position="1"/>
        <end position="18"/>
    </location>
</feature>
<evidence type="ECO:0008006" key="7">
    <source>
        <dbReference type="Google" id="ProtNLM"/>
    </source>
</evidence>
<dbReference type="AlphaFoldDB" id="A0A7S2Q3M1"/>
<evidence type="ECO:0000313" key="6">
    <source>
        <dbReference type="EMBL" id="CAD9631800.1"/>
    </source>
</evidence>
<gene>
    <name evidence="6" type="ORF">SMAR0320_LOCUS23589</name>
</gene>
<protein>
    <recommendedName>
        <fullName evidence="7">Carotenoid oxygenase</fullName>
    </recommendedName>
</protein>
<keyword evidence="2 4" id="KW-0479">Metal-binding</keyword>
<organism evidence="6">
    <name type="scientific">Skeletonema marinoi</name>
    <dbReference type="NCBI Taxonomy" id="267567"/>
    <lineage>
        <taxon>Eukaryota</taxon>
        <taxon>Sar</taxon>
        <taxon>Stramenopiles</taxon>
        <taxon>Ochrophyta</taxon>
        <taxon>Bacillariophyta</taxon>
        <taxon>Coscinodiscophyceae</taxon>
        <taxon>Thalassiosirophycidae</taxon>
        <taxon>Thalassiosirales</taxon>
        <taxon>Skeletonemataceae</taxon>
        <taxon>Skeletonema</taxon>
        <taxon>Skeletonema marinoi-dohrnii complex</taxon>
    </lineage>
</organism>
<dbReference type="PANTHER" id="PTHR10543:SF138">
    <property type="entry name" value="CAROTENOID OXYGENASE"/>
    <property type="match status" value="1"/>
</dbReference>
<dbReference type="GO" id="GO:0010436">
    <property type="term" value="F:carotenoid dioxygenase activity"/>
    <property type="evidence" value="ECO:0007669"/>
    <property type="project" value="TreeGrafter"/>
</dbReference>
<evidence type="ECO:0000256" key="5">
    <source>
        <dbReference type="SAM" id="SignalP"/>
    </source>
</evidence>
<sequence length="594" mass="66525">MNLFNAVAILLSLALGESFSPHHPTSSQVVRKNSAVTELASSAVDTSTTTVNNMPWTMNTEKYGEYDNDVQHVDWGFAYSSTPPNAVDSYIIDDVEGEIPSDLSGVTFYKAGPGNFQRDGRQYEHVLDGDGFVFAIKFQEDGSAKYTGRFVETEYFIEEQTEDKIKYRNVFGTQRDGGVLANAFDLTLKNVANTNVLQWGERLYAFWEAGRPYEMNPDTLETLRSVTEDGPLKGLGGIDCKVRGITIDEGGPIDNIVKAGKSFTAHPHVEDEDTLIGFKIETNAQTKFMTLEFTEYDSKWNEKKATSFSVKDSLPPHDFSVSKSYYSFFDNPYGEMDNMRYLIGLKAPTQIMQLALRQPTKVHVVPRSKGQDPVTVELDHSYFCIHLNGLSEEKDGKLYLYSTGWDLTDERFFPQSQDSAPFLGAWGGAYPDFTRGKVPPSLLYETVIDVEKGTVVSHEEVRPGIVIEFPTQEEDKPNMMYLAIAAEEYTSLPSSGLCRINTETREMETWWADNKQFTHEVVPVKKQNGQPGSWLLTPLYDAGKRRTTIAILDSEDFSSGPVCRLNLNHHVTYGLHGSFARQSQSVVSDSLPAL</sequence>
<accession>A0A7S2Q3M1</accession>
<name>A0A7S2Q3M1_9STRA</name>
<feature type="binding site" evidence="4">
    <location>
        <position position="576"/>
    </location>
    <ligand>
        <name>Fe cation</name>
        <dbReference type="ChEBI" id="CHEBI:24875"/>
        <note>catalytic</note>
    </ligand>
</feature>
<feature type="binding site" evidence="4">
    <location>
        <position position="266"/>
    </location>
    <ligand>
        <name>Fe cation</name>
        <dbReference type="ChEBI" id="CHEBI:24875"/>
        <note>catalytic</note>
    </ligand>
</feature>
<evidence type="ECO:0000256" key="1">
    <source>
        <dbReference type="ARBA" id="ARBA00006787"/>
    </source>
</evidence>
<keyword evidence="5" id="KW-0732">Signal</keyword>
<comment type="similarity">
    <text evidence="1">Belongs to the carotenoid oxygenase family.</text>
</comment>
<feature type="binding site" evidence="4">
    <location>
        <position position="317"/>
    </location>
    <ligand>
        <name>Fe cation</name>
        <dbReference type="ChEBI" id="CHEBI:24875"/>
        <note>catalytic</note>
    </ligand>
</feature>
<reference evidence="6" key="1">
    <citation type="submission" date="2021-01" db="EMBL/GenBank/DDBJ databases">
        <authorList>
            <person name="Corre E."/>
            <person name="Pelletier E."/>
            <person name="Niang G."/>
            <person name="Scheremetjew M."/>
            <person name="Finn R."/>
            <person name="Kale V."/>
            <person name="Holt S."/>
            <person name="Cochrane G."/>
            <person name="Meng A."/>
            <person name="Brown T."/>
            <person name="Cohen L."/>
        </authorList>
    </citation>
    <scope>NUCLEOTIDE SEQUENCE</scope>
    <source>
        <strain evidence="6">SM1012Den-03</strain>
    </source>
</reference>
<comment type="cofactor">
    <cofactor evidence="4">
        <name>Fe(2+)</name>
        <dbReference type="ChEBI" id="CHEBI:29033"/>
    </cofactor>
    <text evidence="4">Binds 1 Fe(2+) ion per subunit.</text>
</comment>